<dbReference type="Proteomes" id="UP000001519">
    <property type="component" value="Chromosome 20"/>
</dbReference>
<accession>A0A2I2ZWG3</accession>
<dbReference type="PANTHER" id="PTHR23011">
    <property type="entry name" value="CYCLIC NUCLEOTIDE-BINDING DOMAIN CONTAINING PROTEIN"/>
    <property type="match status" value="1"/>
</dbReference>
<dbReference type="EMBL" id="CABD030116627">
    <property type="status" value="NOT_ANNOTATED_CDS"/>
    <property type="molecule type" value="Genomic_DNA"/>
</dbReference>
<proteinExistence type="predicted"/>
<name>A0A2I2ZWG3_GORGO</name>
<dbReference type="Ensembl" id="ENSGGOT00000064440.1">
    <property type="protein sequence ID" value="ENSGGOP00000051464.1"/>
    <property type="gene ID" value="ENSGGOG00000002640.3"/>
</dbReference>
<reference evidence="1 2" key="2">
    <citation type="journal article" date="2012" name="Nature">
        <title>Insights into hominid evolution from the gorilla genome sequence.</title>
        <authorList>
            <person name="Scally A."/>
            <person name="Dutheil J.Y."/>
            <person name="Hillier L.W."/>
            <person name="Jordan G.E."/>
            <person name="Goodhead I."/>
            <person name="Herrero J."/>
            <person name="Hobolth A."/>
            <person name="Lappalainen T."/>
            <person name="Mailund T."/>
            <person name="Marques-Bonet T."/>
            <person name="McCarthy S."/>
            <person name="Montgomery S.H."/>
            <person name="Schwalie P.C."/>
            <person name="Tang Y.A."/>
            <person name="Ward M.C."/>
            <person name="Xue Y."/>
            <person name="Yngvadottir B."/>
            <person name="Alkan C."/>
            <person name="Andersen L.N."/>
            <person name="Ayub Q."/>
            <person name="Ball E.V."/>
            <person name="Beal K."/>
            <person name="Bradley B.J."/>
            <person name="Chen Y."/>
            <person name="Clee C.M."/>
            <person name="Fitzgerald S."/>
            <person name="Graves T.A."/>
            <person name="Gu Y."/>
            <person name="Heath P."/>
            <person name="Heger A."/>
            <person name="Karakoc E."/>
            <person name="Kolb-Kokocinski A."/>
            <person name="Laird G.K."/>
            <person name="Lunter G."/>
            <person name="Meader S."/>
            <person name="Mort M."/>
            <person name="Mullikin J.C."/>
            <person name="Munch K."/>
            <person name="O'Connor T.D."/>
            <person name="Phillips A.D."/>
            <person name="Prado-Martinez J."/>
            <person name="Rogers A.S."/>
            <person name="Sajjadian S."/>
            <person name="Schmidt D."/>
            <person name="Shaw K."/>
            <person name="Simpson J.T."/>
            <person name="Stenson P.D."/>
            <person name="Turner D.J."/>
            <person name="Vigilant L."/>
            <person name="Vilella A.J."/>
            <person name="Whitener W."/>
            <person name="Zhu B."/>
            <person name="Cooper D.N."/>
            <person name="de Jong P."/>
            <person name="Dermitzakis E.T."/>
            <person name="Eichler E.E."/>
            <person name="Flicek P."/>
            <person name="Goldman N."/>
            <person name="Mundy N.I."/>
            <person name="Ning Z."/>
            <person name="Odom D.T."/>
            <person name="Ponting C.P."/>
            <person name="Quail M.A."/>
            <person name="Ryder O.A."/>
            <person name="Searle S.M."/>
            <person name="Warren W.C."/>
            <person name="Wilson R.K."/>
            <person name="Schierup M.H."/>
            <person name="Rogers J."/>
            <person name="Tyler-Smith C."/>
            <person name="Durbin R."/>
        </authorList>
    </citation>
    <scope>NUCLEOTIDE SEQUENCE [LARGE SCALE GENOMIC DNA]</scope>
</reference>
<organism evidence="1 2">
    <name type="scientific">Gorilla gorilla gorilla</name>
    <name type="common">Western lowland gorilla</name>
    <dbReference type="NCBI Taxonomy" id="9595"/>
    <lineage>
        <taxon>Eukaryota</taxon>
        <taxon>Metazoa</taxon>
        <taxon>Chordata</taxon>
        <taxon>Craniata</taxon>
        <taxon>Vertebrata</taxon>
        <taxon>Euteleostomi</taxon>
        <taxon>Mammalia</taxon>
        <taxon>Eutheria</taxon>
        <taxon>Euarchontoglires</taxon>
        <taxon>Primates</taxon>
        <taxon>Haplorrhini</taxon>
        <taxon>Catarrhini</taxon>
        <taxon>Hominidae</taxon>
        <taxon>Gorilla</taxon>
    </lineage>
</organism>
<dbReference type="Bgee" id="ENSGGOG00000002640">
    <property type="expression patterns" value="Expressed in testis and 3 other cell types or tissues"/>
</dbReference>
<dbReference type="AlphaFoldDB" id="A0A2I2ZWG3"/>
<evidence type="ECO:0000313" key="2">
    <source>
        <dbReference type="Proteomes" id="UP000001519"/>
    </source>
</evidence>
<dbReference type="PANTHER" id="PTHR23011:SF43">
    <property type="entry name" value="CYCLIC NUCLEOTIDE-BINDING DOMAIN-CONTAINING PROTEIN 2"/>
    <property type="match status" value="1"/>
</dbReference>
<reference evidence="2" key="1">
    <citation type="submission" date="2011-05" db="EMBL/GenBank/DDBJ databases">
        <title>Insights into the evolution of the great apes provided by the gorilla genome.</title>
        <authorList>
            <person name="Scally A."/>
        </authorList>
    </citation>
    <scope>NUCLEOTIDE SEQUENCE [LARGE SCALE GENOMIC DNA]</scope>
</reference>
<evidence type="ECO:0000313" key="1">
    <source>
        <dbReference type="Ensembl" id="ENSGGOP00000051464.1"/>
    </source>
</evidence>
<reference evidence="1" key="3">
    <citation type="submission" date="2025-08" db="UniProtKB">
        <authorList>
            <consortium name="Ensembl"/>
        </authorList>
    </citation>
    <scope>IDENTIFICATION</scope>
</reference>
<dbReference type="EMBL" id="CABD030116628">
    <property type="status" value="NOT_ANNOTATED_CDS"/>
    <property type="molecule type" value="Genomic_DNA"/>
</dbReference>
<dbReference type="GeneTree" id="ENSGT00390000003964"/>
<gene>
    <name evidence="1" type="primary">CNBD2</name>
</gene>
<dbReference type="EMBL" id="CABD030116625">
    <property type="status" value="NOT_ANNOTATED_CDS"/>
    <property type="molecule type" value="Genomic_DNA"/>
</dbReference>
<sequence>MRRHMVTYAWQLLKKELGLYQLAMDIIIMIRVCKMFRQGLRGFREYQIIETAHWKHPIFSFWDKKMQSRVTFDTMDFIAEEGHFPPKAIQIMQKKPSLRTEDEIQAVCNILQVLHSYRNYAEPLQLLLAKVMRFERKRTFCMLQ</sequence>
<reference evidence="1" key="4">
    <citation type="submission" date="2025-09" db="UniProtKB">
        <authorList>
            <consortium name="Ensembl"/>
        </authorList>
    </citation>
    <scope>IDENTIFICATION</scope>
</reference>
<protein>
    <submittedName>
        <fullName evidence="1">Cyclic nucleotide binding domain containing 2</fullName>
    </submittedName>
</protein>
<keyword evidence="2" id="KW-1185">Reference proteome</keyword>
<dbReference type="EMBL" id="CABD030116626">
    <property type="status" value="NOT_ANNOTATED_CDS"/>
    <property type="molecule type" value="Genomic_DNA"/>
</dbReference>